<dbReference type="PANTHER" id="PTHR43156:SF14">
    <property type="entry name" value="PHOSPHOSERINE PHOSPHATASE RSBP"/>
    <property type="match status" value="1"/>
</dbReference>
<dbReference type="Gene3D" id="3.40.50.2300">
    <property type="match status" value="1"/>
</dbReference>
<dbReference type="InterPro" id="IPR001932">
    <property type="entry name" value="PPM-type_phosphatase-like_dom"/>
</dbReference>
<proteinExistence type="predicted"/>
<dbReference type="Pfam" id="PF07228">
    <property type="entry name" value="SpoIIE"/>
    <property type="match status" value="1"/>
</dbReference>
<dbReference type="GO" id="GO:0016787">
    <property type="term" value="F:hydrolase activity"/>
    <property type="evidence" value="ECO:0007669"/>
    <property type="project" value="UniProtKB-KW"/>
</dbReference>
<feature type="domain" description="Response regulatory" evidence="3">
    <location>
        <begin position="2"/>
        <end position="126"/>
    </location>
</feature>
<accession>A0ABR6CWT5</accession>
<dbReference type="EC" id="3.1.3.3" evidence="4"/>
<dbReference type="EMBL" id="JACJHX010000018">
    <property type="protein sequence ID" value="MBA9028797.1"/>
    <property type="molecule type" value="Genomic_DNA"/>
</dbReference>
<dbReference type="Pfam" id="PF00072">
    <property type="entry name" value="Response_reg"/>
    <property type="match status" value="1"/>
</dbReference>
<evidence type="ECO:0000313" key="5">
    <source>
        <dbReference type="Proteomes" id="UP000626697"/>
    </source>
</evidence>
<protein>
    <submittedName>
        <fullName evidence="4">Sigma-B regulation protein RsbU (Phosphoserine phosphatase)</fullName>
        <ecNumber evidence="4">3.1.3.3</ecNumber>
    </submittedName>
</protein>
<keyword evidence="1 4" id="KW-0378">Hydrolase</keyword>
<dbReference type="InterPro" id="IPR001789">
    <property type="entry name" value="Sig_transdc_resp-reg_receiver"/>
</dbReference>
<dbReference type="Proteomes" id="UP000626697">
    <property type="component" value="Unassembled WGS sequence"/>
</dbReference>
<dbReference type="SUPFAM" id="SSF81606">
    <property type="entry name" value="PP2C-like"/>
    <property type="match status" value="1"/>
</dbReference>
<evidence type="ECO:0000313" key="4">
    <source>
        <dbReference type="EMBL" id="MBA9028797.1"/>
    </source>
</evidence>
<dbReference type="Gene3D" id="3.60.40.10">
    <property type="entry name" value="PPM-type phosphatase domain"/>
    <property type="match status" value="1"/>
</dbReference>
<dbReference type="PROSITE" id="PS50110">
    <property type="entry name" value="RESPONSE_REGULATORY"/>
    <property type="match status" value="1"/>
</dbReference>
<sequence length="380" mass="43267">MTILIVDDNQVNLFVIEKILKKAGYHDYTSLTSAQQMFDYLQIDSANPKETNVDIILLDIMMPDVDGIEACRRLQTIPHLKDIPVIFVTALEDSNKVAEALDAGGIDYILKPINKVDLLARIRVGLRLKYEKDWHRMQDEKMARELDLSMQVQSSLLSEPITLDNLVIKASYFPANKLAGDMYYWHRIDDRRYGVILLDMMGHGITASLVCMFISSVLRDAIRTHTNPEEVIKELNRWMSILNKEENQVHYYFTAIYLIIDTLDKTLEYVNAGHPPGFALIDNDEVIPLSTGSCPVGFFNEMKIEKATLTYQDDIQILLFTDGVMEALDTSDADGLVQLSKAVSKKWLTCREDAPIDFVMPKHLQIDQPDDMCVVMIQAN</sequence>
<dbReference type="InterPro" id="IPR011006">
    <property type="entry name" value="CheY-like_superfamily"/>
</dbReference>
<dbReference type="InterPro" id="IPR052016">
    <property type="entry name" value="Bact_Sigma-Reg"/>
</dbReference>
<organism evidence="4 5">
    <name type="scientific">Peribacillus huizhouensis</name>
    <dbReference type="NCBI Taxonomy" id="1501239"/>
    <lineage>
        <taxon>Bacteria</taxon>
        <taxon>Bacillati</taxon>
        <taxon>Bacillota</taxon>
        <taxon>Bacilli</taxon>
        <taxon>Bacillales</taxon>
        <taxon>Bacillaceae</taxon>
        <taxon>Peribacillus</taxon>
    </lineage>
</organism>
<dbReference type="InterPro" id="IPR036457">
    <property type="entry name" value="PPM-type-like_dom_sf"/>
</dbReference>
<dbReference type="SUPFAM" id="SSF52172">
    <property type="entry name" value="CheY-like"/>
    <property type="match status" value="1"/>
</dbReference>
<dbReference type="RefSeq" id="WP_028392707.1">
    <property type="nucleotide sequence ID" value="NZ_JACJHX010000018.1"/>
</dbReference>
<name>A0ABR6CWT5_9BACI</name>
<keyword evidence="5" id="KW-1185">Reference proteome</keyword>
<evidence type="ECO:0000259" key="3">
    <source>
        <dbReference type="PROSITE" id="PS50110"/>
    </source>
</evidence>
<comment type="caution">
    <text evidence="4">The sequence shown here is derived from an EMBL/GenBank/DDBJ whole genome shotgun (WGS) entry which is preliminary data.</text>
</comment>
<feature type="modified residue" description="4-aspartylphosphate" evidence="2">
    <location>
        <position position="59"/>
    </location>
</feature>
<keyword evidence="2" id="KW-0597">Phosphoprotein</keyword>
<dbReference type="SMART" id="SM00448">
    <property type="entry name" value="REC"/>
    <property type="match status" value="1"/>
</dbReference>
<evidence type="ECO:0000256" key="1">
    <source>
        <dbReference type="ARBA" id="ARBA00022801"/>
    </source>
</evidence>
<gene>
    <name evidence="4" type="ORF">HNP81_004118</name>
</gene>
<dbReference type="PANTHER" id="PTHR43156">
    <property type="entry name" value="STAGE II SPORULATION PROTEIN E-RELATED"/>
    <property type="match status" value="1"/>
</dbReference>
<reference evidence="4 5" key="1">
    <citation type="submission" date="2020-08" db="EMBL/GenBank/DDBJ databases">
        <title>Genomic Encyclopedia of Type Strains, Phase IV (KMG-IV): sequencing the most valuable type-strain genomes for metagenomic binning, comparative biology and taxonomic classification.</title>
        <authorList>
            <person name="Goeker M."/>
        </authorList>
    </citation>
    <scope>NUCLEOTIDE SEQUENCE [LARGE SCALE GENOMIC DNA]</scope>
    <source>
        <strain evidence="4 5">DSM 105481</strain>
    </source>
</reference>
<dbReference type="SMART" id="SM00331">
    <property type="entry name" value="PP2C_SIG"/>
    <property type="match status" value="1"/>
</dbReference>
<evidence type="ECO:0000256" key="2">
    <source>
        <dbReference type="PROSITE-ProRule" id="PRU00169"/>
    </source>
</evidence>